<dbReference type="FunFam" id="1.20.1250.20:FF:000073">
    <property type="entry name" value="MFS myo-inositol transporter, putative"/>
    <property type="match status" value="1"/>
</dbReference>
<dbReference type="PRINTS" id="PR00171">
    <property type="entry name" value="SUGRTRNSPORT"/>
</dbReference>
<dbReference type="PANTHER" id="PTHR48020:SF12">
    <property type="entry name" value="PROTON MYO-INOSITOL COTRANSPORTER"/>
    <property type="match status" value="1"/>
</dbReference>
<feature type="transmembrane region" description="Helical" evidence="10">
    <location>
        <begin position="65"/>
        <end position="82"/>
    </location>
</feature>
<dbReference type="Proteomes" id="UP000568158">
    <property type="component" value="Unassembled WGS sequence"/>
</dbReference>
<dbReference type="PANTHER" id="PTHR48020">
    <property type="entry name" value="PROTON MYO-INOSITOL COTRANSPORTER"/>
    <property type="match status" value="1"/>
</dbReference>
<feature type="transmembrane region" description="Helical" evidence="10">
    <location>
        <begin position="224"/>
        <end position="246"/>
    </location>
</feature>
<comment type="similarity">
    <text evidence="2 8">Belongs to the major facilitator superfamily. Sugar transporter (TC 2.A.1.1) family.</text>
</comment>
<dbReference type="InterPro" id="IPR005829">
    <property type="entry name" value="Sugar_transporter_CS"/>
</dbReference>
<dbReference type="Pfam" id="PF00083">
    <property type="entry name" value="Sugar_tr"/>
    <property type="match status" value="1"/>
</dbReference>
<protein>
    <recommendedName>
        <fullName evidence="11">Major facilitator superfamily (MFS) profile domain-containing protein</fullName>
    </recommendedName>
</protein>
<evidence type="ECO:0000256" key="5">
    <source>
        <dbReference type="ARBA" id="ARBA00022989"/>
    </source>
</evidence>
<dbReference type="PROSITE" id="PS00217">
    <property type="entry name" value="SUGAR_TRANSPORT_2"/>
    <property type="match status" value="1"/>
</dbReference>
<evidence type="ECO:0000313" key="13">
    <source>
        <dbReference type="Proteomes" id="UP000568158"/>
    </source>
</evidence>
<evidence type="ECO:0000256" key="6">
    <source>
        <dbReference type="ARBA" id="ARBA00023136"/>
    </source>
</evidence>
<feature type="transmembrane region" description="Helical" evidence="10">
    <location>
        <begin position="512"/>
        <end position="530"/>
    </location>
</feature>
<gene>
    <name evidence="12" type="ORF">HII12_002647</name>
</gene>
<dbReference type="InterPro" id="IPR036259">
    <property type="entry name" value="MFS_trans_sf"/>
</dbReference>
<dbReference type="InterPro" id="IPR050814">
    <property type="entry name" value="Myo-inositol_Transporter"/>
</dbReference>
<comment type="subcellular location">
    <subcellularLocation>
        <location evidence="1">Membrane</location>
        <topology evidence="1">Multi-pass membrane protein</topology>
    </subcellularLocation>
</comment>
<keyword evidence="3 8" id="KW-0813">Transport</keyword>
<feature type="transmembrane region" description="Helical" evidence="10">
    <location>
        <begin position="196"/>
        <end position="218"/>
    </location>
</feature>
<evidence type="ECO:0000256" key="9">
    <source>
        <dbReference type="SAM" id="MobiDB-lite"/>
    </source>
</evidence>
<dbReference type="GO" id="GO:0005366">
    <property type="term" value="F:myo-inositol:proton symporter activity"/>
    <property type="evidence" value="ECO:0007669"/>
    <property type="project" value="TreeGrafter"/>
</dbReference>
<dbReference type="InterPro" id="IPR005828">
    <property type="entry name" value="MFS_sugar_transport-like"/>
</dbReference>
<evidence type="ECO:0000256" key="2">
    <source>
        <dbReference type="ARBA" id="ARBA00010992"/>
    </source>
</evidence>
<keyword evidence="6 10" id="KW-0472">Membrane</keyword>
<evidence type="ECO:0000256" key="1">
    <source>
        <dbReference type="ARBA" id="ARBA00004141"/>
    </source>
</evidence>
<feature type="transmembrane region" description="Helical" evidence="10">
    <location>
        <begin position="162"/>
        <end position="184"/>
    </location>
</feature>
<feature type="compositionally biased region" description="Polar residues" evidence="9">
    <location>
        <begin position="19"/>
        <end position="38"/>
    </location>
</feature>
<organism evidence="12 13">
    <name type="scientific">Dekkera bruxellensis</name>
    <name type="common">Brettanomyces custersii</name>
    <dbReference type="NCBI Taxonomy" id="5007"/>
    <lineage>
        <taxon>Eukaryota</taxon>
        <taxon>Fungi</taxon>
        <taxon>Dikarya</taxon>
        <taxon>Ascomycota</taxon>
        <taxon>Saccharomycotina</taxon>
        <taxon>Pichiomycetes</taxon>
        <taxon>Pichiales</taxon>
        <taxon>Pichiaceae</taxon>
        <taxon>Brettanomyces</taxon>
    </lineage>
</organism>
<keyword evidence="5 10" id="KW-1133">Transmembrane helix</keyword>
<comment type="caution">
    <text evidence="12">The sequence shown here is derived from an EMBL/GenBank/DDBJ whole genome shotgun (WGS) entry which is preliminary data.</text>
</comment>
<reference evidence="12 13" key="1">
    <citation type="journal article" date="2020" name="Appl. Microbiol. Biotechnol.">
        <title>Targeted gene deletion in Brettanomyces bruxellensis with an expression-free CRISPR-Cas9 system.</title>
        <authorList>
            <person name="Varela C."/>
            <person name="Bartel C."/>
            <person name="Onetto C."/>
            <person name="Borneman A."/>
        </authorList>
    </citation>
    <scope>NUCLEOTIDE SEQUENCE [LARGE SCALE GENOMIC DNA]</scope>
    <source>
        <strain evidence="12 13">AWRI1613</strain>
    </source>
</reference>
<dbReference type="PROSITE" id="PS50850">
    <property type="entry name" value="MFS"/>
    <property type="match status" value="1"/>
</dbReference>
<dbReference type="NCBIfam" id="TIGR00879">
    <property type="entry name" value="SP"/>
    <property type="match status" value="1"/>
</dbReference>
<feature type="transmembrane region" description="Helical" evidence="10">
    <location>
        <begin position="445"/>
        <end position="466"/>
    </location>
</feature>
<feature type="transmembrane region" description="Helical" evidence="10">
    <location>
        <begin position="385"/>
        <end position="405"/>
    </location>
</feature>
<comment type="catalytic activity">
    <reaction evidence="7">
        <text>myo-inositol(out) + H(+)(out) = myo-inositol(in) + H(+)(in)</text>
        <dbReference type="Rhea" id="RHEA:60364"/>
        <dbReference type="ChEBI" id="CHEBI:15378"/>
        <dbReference type="ChEBI" id="CHEBI:17268"/>
    </reaction>
</comment>
<dbReference type="InterPro" id="IPR003663">
    <property type="entry name" value="Sugar/inositol_transpt"/>
</dbReference>
<feature type="region of interest" description="Disordered" evidence="9">
    <location>
        <begin position="19"/>
        <end position="39"/>
    </location>
</feature>
<feature type="transmembrane region" description="Helical" evidence="10">
    <location>
        <begin position="318"/>
        <end position="342"/>
    </location>
</feature>
<feature type="domain" description="Major facilitator superfamily (MFS) profile" evidence="11">
    <location>
        <begin position="69"/>
        <end position="534"/>
    </location>
</feature>
<evidence type="ECO:0000256" key="7">
    <source>
        <dbReference type="ARBA" id="ARBA00049119"/>
    </source>
</evidence>
<dbReference type="EMBL" id="JABCYN010000025">
    <property type="protein sequence ID" value="KAF6011054.1"/>
    <property type="molecule type" value="Genomic_DNA"/>
</dbReference>
<dbReference type="AlphaFoldDB" id="A0A8H6BGQ6"/>
<sequence>MLPNSSSPLFAAKKPLYTSLSSSRHNPTPSSDSISTQGSARLAPSVSSTSSSAILEAQVKTPSRLVVILTFVASISGFLFGYDTGYVSSVLVSIRSDLGGTPLTIENQEWITSGASIGAFFASFLAGPLADYFGRRATVVTCDVLFGAGGILQFTASSLAPMVAGRIIMGLGIGFGSLIAPLYISELSPRKYRGRLVTVNCLAITAGQLVAYGAGAFFQRVDSGWRYTILLSLLPCCVQLITVLLLPDTPRYLIKAGRFAEAERVLRQVYTRSSGELIDGSIEELSALNSEQPSTTGFFGSLLTSMRLLLGSPSNQRALFIACGLQAAQQFVGFNAVMYFAATIFKMLGFANSATASCLVAATNFIFTGLAFLTIDRVGRRRMLLFTMPAVCVFQILCAVAFLGIDVDVLQASMQLTVEPKVEPIVKPTVNPIAKFTLIPTTSTFTVLSLIGFVAAYASGLGVVPWQQSEMFPQSVRGLGSAFATATNWFGSTVVSASFLTLTHILTPPGTFLVYAAVTALSGIAVYLTYPELGSLQLEEIGVLLRDGFNVRKSVEVHRERLA</sequence>
<keyword evidence="4 10" id="KW-0812">Transmembrane</keyword>
<feature type="transmembrane region" description="Helical" evidence="10">
    <location>
        <begin position="354"/>
        <end position="373"/>
    </location>
</feature>
<dbReference type="GO" id="GO:1904679">
    <property type="term" value="P:myo-inositol import across plasma membrane"/>
    <property type="evidence" value="ECO:0007669"/>
    <property type="project" value="TreeGrafter"/>
</dbReference>
<dbReference type="SUPFAM" id="SSF103473">
    <property type="entry name" value="MFS general substrate transporter"/>
    <property type="match status" value="1"/>
</dbReference>
<evidence type="ECO:0000256" key="3">
    <source>
        <dbReference type="ARBA" id="ARBA00022448"/>
    </source>
</evidence>
<dbReference type="GO" id="GO:0016020">
    <property type="term" value="C:membrane"/>
    <property type="evidence" value="ECO:0007669"/>
    <property type="project" value="UniProtKB-SubCell"/>
</dbReference>
<evidence type="ECO:0000256" key="8">
    <source>
        <dbReference type="RuleBase" id="RU003346"/>
    </source>
</evidence>
<dbReference type="Gene3D" id="1.20.1250.20">
    <property type="entry name" value="MFS general substrate transporter like domains"/>
    <property type="match status" value="1"/>
</dbReference>
<accession>A0A8H6BGQ6</accession>
<evidence type="ECO:0000256" key="4">
    <source>
        <dbReference type="ARBA" id="ARBA00022692"/>
    </source>
</evidence>
<feature type="transmembrane region" description="Helical" evidence="10">
    <location>
        <begin position="478"/>
        <end position="500"/>
    </location>
</feature>
<proteinExistence type="inferred from homology"/>
<name>A0A8H6BGQ6_DEKBR</name>
<evidence type="ECO:0000259" key="11">
    <source>
        <dbReference type="PROSITE" id="PS50850"/>
    </source>
</evidence>
<evidence type="ECO:0000313" key="12">
    <source>
        <dbReference type="EMBL" id="KAF6011054.1"/>
    </source>
</evidence>
<dbReference type="PROSITE" id="PS00216">
    <property type="entry name" value="SUGAR_TRANSPORT_1"/>
    <property type="match status" value="2"/>
</dbReference>
<dbReference type="InterPro" id="IPR020846">
    <property type="entry name" value="MFS_dom"/>
</dbReference>
<evidence type="ECO:0000256" key="10">
    <source>
        <dbReference type="SAM" id="Phobius"/>
    </source>
</evidence>